<keyword evidence="9" id="KW-1185">Reference proteome</keyword>
<sequence length="232" mass="26963">MEEVQGKGFQRISASSNREAHAEVDMHHRDKLEKQRRKVLSAHSFRDLSSREPPLTPGTIASPPSIHQVSEEVHSPKKLLAPKSPHADKKEVEEFKSWRRRNPPKHPIPLPEHYKRGAVPRYLKKRKEEIKAEIAAAQHIEDSDLSGAIPEKERLETLQKLIQKEAEVERALASLPLSIDTLRVKKKRQELEHQLTILDEGIRLFSRSKVFLRNNMKQQDWEFYKNMKISCD</sequence>
<accession>A0A7R8X0W7</accession>
<evidence type="ECO:0000256" key="6">
    <source>
        <dbReference type="SAM" id="MobiDB-lite"/>
    </source>
</evidence>
<dbReference type="InterPro" id="IPR052102">
    <property type="entry name" value="Enkurin_domain-protein"/>
</dbReference>
<dbReference type="GO" id="GO:0005929">
    <property type="term" value="C:cilium"/>
    <property type="evidence" value="ECO:0007669"/>
    <property type="project" value="UniProtKB-SubCell"/>
</dbReference>
<evidence type="ECO:0000313" key="8">
    <source>
        <dbReference type="EMBL" id="CAD7241669.1"/>
    </source>
</evidence>
<name>A0A7R8X0W7_9CRUS</name>
<evidence type="ECO:0000256" key="3">
    <source>
        <dbReference type="ARBA" id="ARBA00022490"/>
    </source>
</evidence>
<keyword evidence="3" id="KW-0963">Cytoplasm</keyword>
<evidence type="ECO:0000313" key="9">
    <source>
        <dbReference type="Proteomes" id="UP000677054"/>
    </source>
</evidence>
<dbReference type="GO" id="GO:0005881">
    <property type="term" value="C:cytoplasmic microtubule"/>
    <property type="evidence" value="ECO:0007669"/>
    <property type="project" value="TreeGrafter"/>
</dbReference>
<gene>
    <name evidence="8" type="ORF">DSTB1V02_LOCUS1651</name>
</gene>
<proteinExistence type="predicted"/>
<feature type="domain" description="Enkurin" evidence="7">
    <location>
        <begin position="124"/>
        <end position="213"/>
    </location>
</feature>
<dbReference type="PANTHER" id="PTHR21490:SF2">
    <property type="entry name" value="ENKURIN DOMAIN-CONTAINING PROTEIN 1"/>
    <property type="match status" value="1"/>
</dbReference>
<dbReference type="PROSITE" id="PS51665">
    <property type="entry name" value="ENKURIN"/>
    <property type="match status" value="1"/>
</dbReference>
<feature type="compositionally biased region" description="Basic and acidic residues" evidence="6">
    <location>
        <begin position="85"/>
        <end position="97"/>
    </location>
</feature>
<evidence type="ECO:0000256" key="5">
    <source>
        <dbReference type="ARBA" id="ARBA00023273"/>
    </source>
</evidence>
<evidence type="ECO:0000256" key="2">
    <source>
        <dbReference type="ARBA" id="ARBA00004245"/>
    </source>
</evidence>
<evidence type="ECO:0000256" key="4">
    <source>
        <dbReference type="ARBA" id="ARBA00023212"/>
    </source>
</evidence>
<feature type="compositionally biased region" description="Basic and acidic residues" evidence="6">
    <location>
        <begin position="18"/>
        <end position="33"/>
    </location>
</feature>
<organism evidence="8">
    <name type="scientific">Darwinula stevensoni</name>
    <dbReference type="NCBI Taxonomy" id="69355"/>
    <lineage>
        <taxon>Eukaryota</taxon>
        <taxon>Metazoa</taxon>
        <taxon>Ecdysozoa</taxon>
        <taxon>Arthropoda</taxon>
        <taxon>Crustacea</taxon>
        <taxon>Oligostraca</taxon>
        <taxon>Ostracoda</taxon>
        <taxon>Podocopa</taxon>
        <taxon>Podocopida</taxon>
        <taxon>Darwinulocopina</taxon>
        <taxon>Darwinuloidea</taxon>
        <taxon>Darwinulidae</taxon>
        <taxon>Darwinula</taxon>
    </lineage>
</organism>
<feature type="region of interest" description="Disordered" evidence="6">
    <location>
        <begin position="1"/>
        <end position="113"/>
    </location>
</feature>
<evidence type="ECO:0000259" key="7">
    <source>
        <dbReference type="PROSITE" id="PS51665"/>
    </source>
</evidence>
<dbReference type="PANTHER" id="PTHR21490">
    <property type="entry name" value="ENKURIN-RELATED"/>
    <property type="match status" value="1"/>
</dbReference>
<dbReference type="EMBL" id="CAJPEV010000162">
    <property type="protein sequence ID" value="CAG0881630.1"/>
    <property type="molecule type" value="Genomic_DNA"/>
</dbReference>
<dbReference type="AlphaFoldDB" id="A0A7R8X0W7"/>
<evidence type="ECO:0000256" key="1">
    <source>
        <dbReference type="ARBA" id="ARBA00004138"/>
    </source>
</evidence>
<dbReference type="EMBL" id="LR899679">
    <property type="protein sequence ID" value="CAD7241669.1"/>
    <property type="molecule type" value="Genomic_DNA"/>
</dbReference>
<protein>
    <recommendedName>
        <fullName evidence="7">Enkurin domain-containing protein</fullName>
    </recommendedName>
</protein>
<dbReference type="InterPro" id="IPR027012">
    <property type="entry name" value="Enkurin_dom"/>
</dbReference>
<keyword evidence="4" id="KW-0206">Cytoskeleton</keyword>
<dbReference type="OrthoDB" id="10264920at2759"/>
<comment type="subcellular location">
    <subcellularLocation>
        <location evidence="1">Cell projection</location>
        <location evidence="1">Cilium</location>
    </subcellularLocation>
    <subcellularLocation>
        <location evidence="2">Cytoplasm</location>
        <location evidence="2">Cytoskeleton</location>
    </subcellularLocation>
</comment>
<dbReference type="Proteomes" id="UP000677054">
    <property type="component" value="Unassembled WGS sequence"/>
</dbReference>
<reference evidence="8" key="1">
    <citation type="submission" date="2020-11" db="EMBL/GenBank/DDBJ databases">
        <authorList>
            <person name="Tran Van P."/>
        </authorList>
    </citation>
    <scope>NUCLEOTIDE SEQUENCE</scope>
</reference>
<keyword evidence="5" id="KW-0966">Cell projection</keyword>
<dbReference type="Pfam" id="PF13864">
    <property type="entry name" value="Enkurin"/>
    <property type="match status" value="1"/>
</dbReference>